<dbReference type="RefSeq" id="WP_281427900.1">
    <property type="nucleotide sequence ID" value="NZ_BAAALR010000013.1"/>
</dbReference>
<sequence>MATTRADHAGPVPGYLRTAFPLNAGPTAARVVLRDITEHLGR</sequence>
<protein>
    <submittedName>
        <fullName evidence="1">Uncharacterized protein</fullName>
    </submittedName>
</protein>
<dbReference type="EMBL" id="BAAALR010000013">
    <property type="protein sequence ID" value="GAA1672989.1"/>
    <property type="molecule type" value="Genomic_DNA"/>
</dbReference>
<name>A0ABP4SNY9_9ACTN</name>
<reference evidence="2" key="1">
    <citation type="journal article" date="2019" name="Int. J. Syst. Evol. Microbiol.">
        <title>The Global Catalogue of Microorganisms (GCM) 10K type strain sequencing project: providing services to taxonomists for standard genome sequencing and annotation.</title>
        <authorList>
            <consortium name="The Broad Institute Genomics Platform"/>
            <consortium name="The Broad Institute Genome Sequencing Center for Infectious Disease"/>
            <person name="Wu L."/>
            <person name="Ma J."/>
        </authorList>
    </citation>
    <scope>NUCLEOTIDE SEQUENCE [LARGE SCALE GENOMIC DNA]</scope>
    <source>
        <strain evidence="2">JCM 13244</strain>
    </source>
</reference>
<evidence type="ECO:0000313" key="2">
    <source>
        <dbReference type="Proteomes" id="UP001499947"/>
    </source>
</evidence>
<accession>A0ABP4SNY9</accession>
<comment type="caution">
    <text evidence="1">The sequence shown here is derived from an EMBL/GenBank/DDBJ whole genome shotgun (WGS) entry which is preliminary data.</text>
</comment>
<evidence type="ECO:0000313" key="1">
    <source>
        <dbReference type="EMBL" id="GAA1672989.1"/>
    </source>
</evidence>
<dbReference type="Proteomes" id="UP001499947">
    <property type="component" value="Unassembled WGS sequence"/>
</dbReference>
<gene>
    <name evidence="1" type="ORF">GCM10009680_10910</name>
</gene>
<keyword evidence="2" id="KW-1185">Reference proteome</keyword>
<proteinExistence type="predicted"/>
<organism evidence="1 2">
    <name type="scientific">Streptomyces yatensis</name>
    <dbReference type="NCBI Taxonomy" id="155177"/>
    <lineage>
        <taxon>Bacteria</taxon>
        <taxon>Bacillati</taxon>
        <taxon>Actinomycetota</taxon>
        <taxon>Actinomycetes</taxon>
        <taxon>Kitasatosporales</taxon>
        <taxon>Streptomycetaceae</taxon>
        <taxon>Streptomyces</taxon>
        <taxon>Streptomyces violaceusniger group</taxon>
    </lineage>
</organism>